<keyword evidence="2" id="KW-1185">Reference proteome</keyword>
<accession>A0A0X1KLT0</accession>
<dbReference type="RefSeq" id="WP_062372872.1">
    <property type="nucleotide sequence ID" value="NZ_CP007140.1"/>
</dbReference>
<dbReference type="GeneID" id="27135729"/>
<dbReference type="PATRIC" id="fig|1432656.3.peg.1697"/>
<proteinExistence type="predicted"/>
<reference evidence="1 2" key="1">
    <citation type="submission" date="2014-01" db="EMBL/GenBank/DDBJ databases">
        <title>Genome sequencing of Thermococcus guaymasensis.</title>
        <authorList>
            <person name="Zhang X."/>
            <person name="Alvare G."/>
            <person name="Fristensky B."/>
            <person name="Chen L."/>
            <person name="Suen T."/>
            <person name="Chen Q."/>
            <person name="Ma K."/>
        </authorList>
    </citation>
    <scope>NUCLEOTIDE SEQUENCE [LARGE SCALE GENOMIC DNA]</scope>
    <source>
        <strain evidence="1 2">DSM 11113</strain>
    </source>
</reference>
<dbReference type="AlphaFoldDB" id="A0A0X1KLT0"/>
<dbReference type="STRING" id="1432656.X802_08715"/>
<dbReference type="OrthoDB" id="86016at2157"/>
<organism evidence="1 2">
    <name type="scientific">Thermococcus guaymasensis DSM 11113</name>
    <dbReference type="NCBI Taxonomy" id="1432656"/>
    <lineage>
        <taxon>Archaea</taxon>
        <taxon>Methanobacteriati</taxon>
        <taxon>Methanobacteriota</taxon>
        <taxon>Thermococci</taxon>
        <taxon>Thermococcales</taxon>
        <taxon>Thermococcaceae</taxon>
        <taxon>Thermococcus</taxon>
    </lineage>
</organism>
<name>A0A0X1KLT0_9EURY</name>
<gene>
    <name evidence="1" type="ORF">X802_08715</name>
</gene>
<dbReference type="EMBL" id="CP007140">
    <property type="protein sequence ID" value="AJC72208.1"/>
    <property type="molecule type" value="Genomic_DNA"/>
</dbReference>
<dbReference type="KEGG" id="tgy:X802_08715"/>
<sequence length="95" mass="11110">MKVGELLELVEEAIGDLKVAIVANQTRSFESPYTSLEFTQRAVELQEDLEELVKLRDRLLKIDPETDAEEIFEKTELEKLIEYLTLLRESKSYLY</sequence>
<dbReference type="Proteomes" id="UP000062043">
    <property type="component" value="Chromosome"/>
</dbReference>
<protein>
    <submittedName>
        <fullName evidence="1">Uncharacterized protein</fullName>
    </submittedName>
</protein>
<evidence type="ECO:0000313" key="1">
    <source>
        <dbReference type="EMBL" id="AJC72208.1"/>
    </source>
</evidence>
<evidence type="ECO:0000313" key="2">
    <source>
        <dbReference type="Proteomes" id="UP000062043"/>
    </source>
</evidence>